<gene>
    <name evidence="14" type="ORF">CKY28_14260</name>
</gene>
<dbReference type="SMART" id="SM00387">
    <property type="entry name" value="HATPase_c"/>
    <property type="match status" value="1"/>
</dbReference>
<evidence type="ECO:0000259" key="12">
    <source>
        <dbReference type="PROSITE" id="PS50109"/>
    </source>
</evidence>
<dbReference type="GO" id="GO:0009927">
    <property type="term" value="F:histidine phosphotransfer kinase activity"/>
    <property type="evidence" value="ECO:0007669"/>
    <property type="project" value="TreeGrafter"/>
</dbReference>
<comment type="caution">
    <text evidence="14">The sequence shown here is derived from an EMBL/GenBank/DDBJ whole genome shotgun (WGS) entry which is preliminary data.</text>
</comment>
<organism evidence="14 15">
    <name type="scientific">Sphingomonas lenta</name>
    <dbReference type="NCBI Taxonomy" id="1141887"/>
    <lineage>
        <taxon>Bacteria</taxon>
        <taxon>Pseudomonadati</taxon>
        <taxon>Pseudomonadota</taxon>
        <taxon>Alphaproteobacteria</taxon>
        <taxon>Sphingomonadales</taxon>
        <taxon>Sphingomonadaceae</taxon>
        <taxon>Sphingomonas</taxon>
    </lineage>
</organism>
<dbReference type="SUPFAM" id="SSF55874">
    <property type="entry name" value="ATPase domain of HSP90 chaperone/DNA topoisomerase II/histidine kinase"/>
    <property type="match status" value="1"/>
</dbReference>
<dbReference type="InterPro" id="IPR003594">
    <property type="entry name" value="HATPase_dom"/>
</dbReference>
<keyword evidence="5 14" id="KW-0418">Kinase</keyword>
<comment type="catalytic activity">
    <reaction evidence="1">
        <text>ATP + protein L-histidine = ADP + protein N-phospho-L-histidine.</text>
        <dbReference type="EC" id="2.7.13.3"/>
    </reaction>
</comment>
<keyword evidence="11" id="KW-0732">Signal</keyword>
<evidence type="ECO:0000256" key="1">
    <source>
        <dbReference type="ARBA" id="ARBA00000085"/>
    </source>
</evidence>
<evidence type="ECO:0000256" key="11">
    <source>
        <dbReference type="SAM" id="SignalP"/>
    </source>
</evidence>
<evidence type="ECO:0000256" key="8">
    <source>
        <dbReference type="PROSITE-ProRule" id="PRU00339"/>
    </source>
</evidence>
<evidence type="ECO:0000256" key="5">
    <source>
        <dbReference type="ARBA" id="ARBA00022777"/>
    </source>
</evidence>
<feature type="chain" id="PRO_5013308332" description="histidine kinase" evidence="11">
    <location>
        <begin position="26"/>
        <end position="844"/>
    </location>
</feature>
<dbReference type="EC" id="2.7.13.3" evidence="2"/>
<dbReference type="EMBL" id="NSLI01000004">
    <property type="protein sequence ID" value="PAX07196.1"/>
    <property type="molecule type" value="Genomic_DNA"/>
</dbReference>
<keyword evidence="10" id="KW-0812">Transmembrane</keyword>
<dbReference type="PROSITE" id="PS50109">
    <property type="entry name" value="HIS_KIN"/>
    <property type="match status" value="1"/>
</dbReference>
<dbReference type="InterPro" id="IPR019734">
    <property type="entry name" value="TPR_rpt"/>
</dbReference>
<dbReference type="SUPFAM" id="SSF47384">
    <property type="entry name" value="Homodimeric domain of signal transducing histidine kinase"/>
    <property type="match status" value="1"/>
</dbReference>
<dbReference type="InterPro" id="IPR036890">
    <property type="entry name" value="HATPase_C_sf"/>
</dbReference>
<dbReference type="PRINTS" id="PR00344">
    <property type="entry name" value="BCTRLSENSOR"/>
</dbReference>
<evidence type="ECO:0000259" key="13">
    <source>
        <dbReference type="PROSITE" id="PS50110"/>
    </source>
</evidence>
<dbReference type="InterPro" id="IPR011006">
    <property type="entry name" value="CheY-like_superfamily"/>
</dbReference>
<protein>
    <recommendedName>
        <fullName evidence="2">histidine kinase</fullName>
        <ecNumber evidence="2">2.7.13.3</ecNumber>
    </recommendedName>
</protein>
<dbReference type="Gene3D" id="1.25.40.10">
    <property type="entry name" value="Tetratricopeptide repeat domain"/>
    <property type="match status" value="1"/>
</dbReference>
<dbReference type="GO" id="GO:0000155">
    <property type="term" value="F:phosphorelay sensor kinase activity"/>
    <property type="evidence" value="ECO:0007669"/>
    <property type="project" value="InterPro"/>
</dbReference>
<dbReference type="SMART" id="SM00388">
    <property type="entry name" value="HisKA"/>
    <property type="match status" value="1"/>
</dbReference>
<feature type="domain" description="Histidine kinase" evidence="12">
    <location>
        <begin position="464"/>
        <end position="685"/>
    </location>
</feature>
<evidence type="ECO:0000256" key="6">
    <source>
        <dbReference type="ARBA" id="ARBA00023012"/>
    </source>
</evidence>
<feature type="coiled-coil region" evidence="9">
    <location>
        <begin position="344"/>
        <end position="398"/>
    </location>
</feature>
<evidence type="ECO:0000256" key="4">
    <source>
        <dbReference type="ARBA" id="ARBA00022679"/>
    </source>
</evidence>
<dbReference type="CDD" id="cd00082">
    <property type="entry name" value="HisKA"/>
    <property type="match status" value="1"/>
</dbReference>
<dbReference type="InterPro" id="IPR036097">
    <property type="entry name" value="HisK_dim/P_sf"/>
</dbReference>
<sequence>MRTSLLPPCVLLALLLAAPAAPAVAAGPEPAGAVKRTDVAAAIDRAIAEAKKAMMSDPARALSLARGVLAAAARLPEGREKVVATATGRWLEGEALIFLDKTAEAAPAIDAALSGAMQAAPNTKLHGDALRSRGFIASVTGRTLDALRDYQRAHDVFHRAGEQRSNALTLQDIGLIYHDAGDYDRALQYSRQAEAAYPSDPMLTLTLRNNQAEAYRKQGRHAMAADVYRTALAQARRLGAMLLQARINVNLAESEAEAGRLGRAQAAVDEAMRLSASGEGARWRRFVHGAAAMVAIARGDFDHAEVSLARIFAGVDLEKSDTLFRDYHHAAARVFERRGDSALALRHLKAYQRLENEAQQLTASAAAQLMAARFDFTNQNLQIAKLRQDQQARELEAERDRRRSQNILFSGLLVAGAAVFGVLLFGFLAVRRSRDQVTAANNSLTEVNTELEKALKAKTEFLATTSHEIRTPLNGILGMTQVLLADRGVAKEVRERIEVVHGAGETMKALVDDILDVAKMESGELTVAREPCDLDRILHDAARLWSGQAQAKGLELVLDQADAPRRIVSDGGRLRQIVFNLMSNALKFTAQGRVTLFAGVEGRADGAETLVLRVADTGIGIPPEKQAEIFEAFRQVDGGTTRQYGGTGLGLAICKQLAVALGGDIRVESATGHGASFTVTLPLERAEVEAAAAEELENNPALGQARMLLLERNPLNQGVMRLLLAAEAESVTVCDGVGEAVAAMEAGGITHVVADAASAGAEGPEVLAGLRELVAAANRTGAHSTLLLAPAAAGITVAEGMLVGASQLVVKPIGAADLMTALRSLYGDDPETLVAPALLDARAA</sequence>
<keyword evidence="8" id="KW-0802">TPR repeat</keyword>
<dbReference type="OrthoDB" id="9801651at2"/>
<accession>A0A2A2SD66</accession>
<keyword evidence="4" id="KW-0808">Transferase</keyword>
<keyword evidence="15" id="KW-1185">Reference proteome</keyword>
<evidence type="ECO:0000256" key="2">
    <source>
        <dbReference type="ARBA" id="ARBA00012438"/>
    </source>
</evidence>
<evidence type="ECO:0000256" key="9">
    <source>
        <dbReference type="SAM" id="Coils"/>
    </source>
</evidence>
<proteinExistence type="predicted"/>
<feature type="domain" description="Response regulatory" evidence="13">
    <location>
        <begin position="706"/>
        <end position="826"/>
    </location>
</feature>
<dbReference type="PROSITE" id="PS50110">
    <property type="entry name" value="RESPONSE_REGULATORY"/>
    <property type="match status" value="1"/>
</dbReference>
<dbReference type="InterPro" id="IPR004358">
    <property type="entry name" value="Sig_transdc_His_kin-like_C"/>
</dbReference>
<dbReference type="InterPro" id="IPR001789">
    <property type="entry name" value="Sig_transdc_resp-reg_receiver"/>
</dbReference>
<dbReference type="PANTHER" id="PTHR43047:SF72">
    <property type="entry name" value="OSMOSENSING HISTIDINE PROTEIN KINASE SLN1"/>
    <property type="match status" value="1"/>
</dbReference>
<feature type="modified residue" description="4-aspartylphosphate" evidence="7">
    <location>
        <position position="755"/>
    </location>
</feature>
<name>A0A2A2SD66_9SPHN</name>
<keyword evidence="9" id="KW-0175">Coiled coil</keyword>
<evidence type="ECO:0000256" key="10">
    <source>
        <dbReference type="SAM" id="Phobius"/>
    </source>
</evidence>
<dbReference type="PROSITE" id="PS50005">
    <property type="entry name" value="TPR"/>
    <property type="match status" value="1"/>
</dbReference>
<dbReference type="SUPFAM" id="SSF48452">
    <property type="entry name" value="TPR-like"/>
    <property type="match status" value="1"/>
</dbReference>
<dbReference type="CDD" id="cd16922">
    <property type="entry name" value="HATPase_EvgS-ArcB-TorS-like"/>
    <property type="match status" value="1"/>
</dbReference>
<evidence type="ECO:0000313" key="15">
    <source>
        <dbReference type="Proteomes" id="UP000218151"/>
    </source>
</evidence>
<reference evidence="15" key="1">
    <citation type="submission" date="2017-09" db="EMBL/GenBank/DDBJ databases">
        <authorList>
            <person name="Feng G."/>
            <person name="Zhu H."/>
        </authorList>
    </citation>
    <scope>NUCLEOTIDE SEQUENCE [LARGE SCALE GENOMIC DNA]</scope>
    <source>
        <strain evidence="15">1PNM-20</strain>
    </source>
</reference>
<evidence type="ECO:0000256" key="3">
    <source>
        <dbReference type="ARBA" id="ARBA00022553"/>
    </source>
</evidence>
<dbReference type="InterPro" id="IPR005467">
    <property type="entry name" value="His_kinase_dom"/>
</dbReference>
<dbReference type="FunFam" id="3.30.565.10:FF:000010">
    <property type="entry name" value="Sensor histidine kinase RcsC"/>
    <property type="match status" value="1"/>
</dbReference>
<keyword evidence="10" id="KW-1133">Transmembrane helix</keyword>
<dbReference type="Proteomes" id="UP000218151">
    <property type="component" value="Unassembled WGS sequence"/>
</dbReference>
<keyword evidence="10" id="KW-0472">Membrane</keyword>
<feature type="transmembrane region" description="Helical" evidence="10">
    <location>
        <begin position="407"/>
        <end position="430"/>
    </location>
</feature>
<dbReference type="Pfam" id="PF13424">
    <property type="entry name" value="TPR_12"/>
    <property type="match status" value="1"/>
</dbReference>
<evidence type="ECO:0000313" key="14">
    <source>
        <dbReference type="EMBL" id="PAX07196.1"/>
    </source>
</evidence>
<dbReference type="SMART" id="SM00028">
    <property type="entry name" value="TPR"/>
    <property type="match status" value="3"/>
</dbReference>
<dbReference type="InterPro" id="IPR003661">
    <property type="entry name" value="HisK_dim/P_dom"/>
</dbReference>
<dbReference type="PANTHER" id="PTHR43047">
    <property type="entry name" value="TWO-COMPONENT HISTIDINE PROTEIN KINASE"/>
    <property type="match status" value="1"/>
</dbReference>
<dbReference type="Pfam" id="PF02518">
    <property type="entry name" value="HATPase_c"/>
    <property type="match status" value="1"/>
</dbReference>
<dbReference type="Gene3D" id="3.30.565.10">
    <property type="entry name" value="Histidine kinase-like ATPase, C-terminal domain"/>
    <property type="match status" value="1"/>
</dbReference>
<keyword evidence="6" id="KW-0902">Two-component regulatory system</keyword>
<dbReference type="Gene3D" id="3.40.50.2300">
    <property type="match status" value="1"/>
</dbReference>
<feature type="repeat" description="TPR" evidence="8">
    <location>
        <begin position="167"/>
        <end position="200"/>
    </location>
</feature>
<dbReference type="Pfam" id="PF00512">
    <property type="entry name" value="HisKA"/>
    <property type="match status" value="1"/>
</dbReference>
<dbReference type="Gene3D" id="1.10.287.130">
    <property type="match status" value="1"/>
</dbReference>
<feature type="signal peptide" evidence="11">
    <location>
        <begin position="1"/>
        <end position="25"/>
    </location>
</feature>
<dbReference type="RefSeq" id="WP_095999021.1">
    <property type="nucleotide sequence ID" value="NZ_NSLI01000004.1"/>
</dbReference>
<keyword evidence="3 7" id="KW-0597">Phosphoprotein</keyword>
<dbReference type="AlphaFoldDB" id="A0A2A2SD66"/>
<dbReference type="GO" id="GO:0005886">
    <property type="term" value="C:plasma membrane"/>
    <property type="evidence" value="ECO:0007669"/>
    <property type="project" value="TreeGrafter"/>
</dbReference>
<evidence type="ECO:0000256" key="7">
    <source>
        <dbReference type="PROSITE-ProRule" id="PRU00169"/>
    </source>
</evidence>
<dbReference type="InterPro" id="IPR011990">
    <property type="entry name" value="TPR-like_helical_dom_sf"/>
</dbReference>
<dbReference type="SUPFAM" id="SSF52172">
    <property type="entry name" value="CheY-like"/>
    <property type="match status" value="1"/>
</dbReference>